<evidence type="ECO:0000256" key="5">
    <source>
        <dbReference type="SAM" id="MobiDB-lite"/>
    </source>
</evidence>
<dbReference type="SMART" id="SM01349">
    <property type="entry name" value="TOG"/>
    <property type="match status" value="3"/>
</dbReference>
<comment type="similarity">
    <text evidence="1">Belongs to the GCN1 family.</text>
</comment>
<dbReference type="InterPro" id="IPR034085">
    <property type="entry name" value="TOG"/>
</dbReference>
<dbReference type="InterPro" id="IPR021133">
    <property type="entry name" value="HEAT_type_2"/>
</dbReference>
<evidence type="ECO:0000256" key="4">
    <source>
        <dbReference type="SAM" id="Coils"/>
    </source>
</evidence>
<dbReference type="InterPro" id="IPR022716">
    <property type="entry name" value="Gcn1_N"/>
</dbReference>
<feature type="repeat" description="HEAT" evidence="3">
    <location>
        <begin position="2066"/>
        <end position="2104"/>
    </location>
</feature>
<evidence type="ECO:0000256" key="1">
    <source>
        <dbReference type="ARBA" id="ARBA00007366"/>
    </source>
</evidence>
<protein>
    <submittedName>
        <fullName evidence="7">ARM repeat-containing protein</fullName>
    </submittedName>
</protein>
<dbReference type="Pfam" id="PF24987">
    <property type="entry name" value="HEAT_EF3_N"/>
    <property type="match status" value="2"/>
</dbReference>
<feature type="non-terminal residue" evidence="7">
    <location>
        <position position="1"/>
    </location>
</feature>
<dbReference type="InterPro" id="IPR011989">
    <property type="entry name" value="ARM-like"/>
</dbReference>
<feature type="domain" description="TOG" evidence="6">
    <location>
        <begin position="1429"/>
        <end position="1658"/>
    </location>
</feature>
<dbReference type="PROSITE" id="PS50077">
    <property type="entry name" value="HEAT_REPEAT"/>
    <property type="match status" value="3"/>
</dbReference>
<evidence type="ECO:0000259" key="6">
    <source>
        <dbReference type="SMART" id="SM01349"/>
    </source>
</evidence>
<dbReference type="InterPro" id="IPR057546">
    <property type="entry name" value="HEAT_GCN1"/>
</dbReference>
<feature type="region of interest" description="Disordered" evidence="5">
    <location>
        <begin position="1"/>
        <end position="23"/>
    </location>
</feature>
<dbReference type="Pfam" id="PF24916">
    <property type="entry name" value="HEAT_GCN1_fung"/>
    <property type="match status" value="1"/>
</dbReference>
<keyword evidence="2" id="KW-0677">Repeat</keyword>
<reference evidence="7" key="1">
    <citation type="submission" date="2020-09" db="EMBL/GenBank/DDBJ databases">
        <title>Comparative genome analyses of four rice-infecting Rhizoctonia solani isolates reveal extensive enrichment of homogalacturonan modification genes.</title>
        <authorList>
            <person name="Lee D.-Y."/>
            <person name="Jeon J."/>
            <person name="Kim K.-T."/>
            <person name="Cheong K."/>
            <person name="Song H."/>
            <person name="Choi G."/>
            <person name="Ko J."/>
            <person name="Opiyo S.O."/>
            <person name="Zuo S."/>
            <person name="Madhav S."/>
            <person name="Lee Y.-H."/>
            <person name="Wang G.-L."/>
        </authorList>
    </citation>
    <scope>NUCLEOTIDE SEQUENCE</scope>
    <source>
        <strain evidence="7">AG1-IA WGL</strain>
    </source>
</reference>
<dbReference type="InterPro" id="IPR056810">
    <property type="entry name" value="GNC1-like_N"/>
</dbReference>
<feature type="compositionally biased region" description="Low complexity" evidence="5">
    <location>
        <begin position="697"/>
        <end position="717"/>
    </location>
</feature>
<feature type="region of interest" description="Disordered" evidence="5">
    <location>
        <begin position="359"/>
        <end position="381"/>
    </location>
</feature>
<dbReference type="Pfam" id="PF23271">
    <property type="entry name" value="HEAT_GCN1"/>
    <property type="match status" value="1"/>
</dbReference>
<comment type="caution">
    <text evidence="7">The sequence shown here is derived from an EMBL/GenBank/DDBJ whole genome shotgun (WGS) entry which is preliminary data.</text>
</comment>
<feature type="domain" description="TOG" evidence="6">
    <location>
        <begin position="1666"/>
        <end position="1898"/>
    </location>
</feature>
<dbReference type="Proteomes" id="UP000602905">
    <property type="component" value="Unassembled WGS sequence"/>
</dbReference>
<sequence length="2616" mass="282781">MSKAEIHSWVSTAQHEDASDDGQETVDVASVAINEEEDWAHFMVIAQRRLLGDGTRGRIEFLKEQLDISQEQSLEILHLLILTIPRYSDSDSRNAVLECVNSLLRRDVSPVTPPPTPSLISHTLIAWIAKESSKPIAPSNYFVLLTWIAAAFSACAKRDTFSSAKTFKVVVNTMAVLVDAVSRGGKSGAVRSALNHALIPTVVDTLLETAKTASVPLNYAVLIGIAVDVSLRLRPPKPSDESPGPTYIGLIKGNVLTYYSNNVILAKSAVPDYILKSFHDLIQNCITEEDLTNTVVPSAEKAILRSPEVSLHGKPFGICIIHGWSLFTRILTPAINATKSTNPVARSGSIHVVKSLIAPSTPKPQLPGSPPNTSPTTNSEEIHAQNTQAARDLILVPLQTAKTTSADHRATLGAISSALPKSQGKTIDVLSSVVPGVAKDGKEDGWPPVGALLKTALAQNEEIPKEVVTALTKEMGSSKIPVRRAACAAVGDALWELASQNESWTPAAASFLVALSPAFENNLKTASATPLNLPAGPLEGYVAAAIGFAKGGKDGIASKNPVLTGIAGTAAKPSFLLWDKVWGKVNDPVEEIWLLRAAIATLEWFEESNAKKAEGVKSALGGIFVYCAVRSTHHNTRRLALENLSKLSQRFPKSVIPLVVEAIVAATETKPKAAPTTSTSTLASTAKPATGAKAPVKPTATPVAKASTPATKPAATASDEGPQNTSRPNPITILQAKLSALLASITPSAEHVEEPLRGDLVVEMVGVAHRDAVSSPQRQLWVDLCLRAKLDPHILVTRKVDRLLELVLLKQGEHSEETTKSAYRALSSIVFIAPSIVLPHVISEIRQSLAPSQVEALGAVDFAIWRTPKGTMFHDVLANKKGPVLNNKSKDADIEKWEAELRKTLENKKGAVTKALSKQEQAQVNAQLEKEDTTRSNVQRVKDDMLRGLALIKSLVAAGVPELSVHVASIAKLLLDGALKKGSSLVGGEAFETYLDLANMCSDRLDVFKRWIGVATLRVFDVPDVPEELKLEPLAGLIVRVLYRLRSLSEKAPFDPSTYAYTSPFIDHVIRSGGISTATPEEALEQVSLAMDIIQFHCGEFSDPAYPRIEAARSLIHIIGTVPKIAKNAVSALVDLGQSISANVTEEETNVLLRSTLAQEAYVRNACLQALQPFDLTELDWSPEIWIACHDEDEQNARLARHLWEDNGLDIPSGYITELLPFLDHENKYVRTAAGEAIAESVSTLPETLPQLMLTLEEFYREKAKILAPEFDEYAQGMVIESSLDRADPWPARGAIANTFRHLAPYFTETEVVPFFEFLIKDEALGDRHAAVRRNMLDAGIAILDLHGHKKLQEMIEMFEKYLSSPSSGTDTSDNIREAVVVLFGRHAGHLEASDPRVPQVVDRLVEALKTPSEVVQIAVADCLPGLVKLMKARLPKLVDQLFDELVNGAKYAQRRGAAYGLAGVLKGRGIIGFKEFDIVGRLRRAMDDKKRFEARQGAVFVFETLSATLGRLFEPYIPLILPLLLGAFGDGTPDVREATIDASKVIMANMSGYGVKLILPTLLETLEEKQWRTKKGSIELLGSMAYCAPKQLSVSLPTVIPQLTGVLTDSHAQVRSAANKSLKQFGEVINNPEIQSLVPTLLKAMVDPDKTSNALTNLLKTSFVHYIDSPSLALLIPIIVRGLKERSSDTKRKAVQIVGNLSSLTDSKDFIPYLSQLMPLVHIVLVDPVPEARATAAKALGTLIERLGEANFPDMVENLLQTLKTDTSGVDRQGAAQGLSEVLSGLGMERMEGLLPEVIASISSPRPYVREGFMSLLVYLPATFGHRFTPHLSRIIPPILSGLADSEESVRSASMKAGRMIVTNYSSKAIDLLLPELEKGMFDSGWRIRHSSITLVGELLFRVSGISGKAEIEEDEEEAIDTTAAESSRRALTEALGKERRDRILAALYIVRQDAVAAVRVASIHIWKALVANTPRTVRDLLPTLIDQIVNLLASPDSDQRETAGRTIAELCRKLGEKILGEIVPLLRTAATSPNPATREGVCLVLTEIMLNTTESQREGHEAEITAAVRVSLVDSEPAVRAAAAQAFDVLQEHLGAQAIDQTIPTLLEALRDSSDSSGTALQALKEVMMVRATTVFPVLIPSLITQPITISNARAMASLVTVAGNALSKRLTQILTALVKSLETEKDEETREAVSEATTALLASISDAEGLNTLMMLLLSWVKHDSPRRRISALEFFGIFCKNTELDFEIYRVDWIRVLVPMLDDSDESVIEPAWNALDEFVKSLGKDDLEGLSVPLRRALESTGAPGRYVPGLGLPKGLSPLLPIIFAGLTTGNSEQREQSAYAIGDLVTRTEESALKPFTTQLTGPLIRVITQATTYPPAVKGAILSALTTLLAVVPTFVKPFFPQLQRTFVKAVQDPASLVVRTRAVEALGVLMKSHTRGDVLAAELLKEIRASMFEDEPIAASLVLALAGVVKNSGANVGSASRQAIIELILDSAGKSESGQAHQDNYNAAVGQLFASLGDQPDVKPIIDAHILANTPTSPLSSQLLLAVAQDSPQTLITFKCAPSAVKKVVQSIGTDQPSVSRPAREARDVFKNSSAWKDDAAVQAAFA</sequence>
<gene>
    <name evidence="7" type="ORF">RHS03_04724</name>
</gene>
<dbReference type="Gene3D" id="1.25.10.10">
    <property type="entry name" value="Leucine-rich Repeat Variant"/>
    <property type="match status" value="5"/>
</dbReference>
<proteinExistence type="inferred from homology"/>
<accession>A0A8H7HU45</accession>
<evidence type="ECO:0000313" key="8">
    <source>
        <dbReference type="Proteomes" id="UP000602905"/>
    </source>
</evidence>
<dbReference type="EMBL" id="JACYCD010000051">
    <property type="protein sequence ID" value="KAF8706911.1"/>
    <property type="molecule type" value="Genomic_DNA"/>
</dbReference>
<keyword evidence="4" id="KW-0175">Coiled coil</keyword>
<dbReference type="SUPFAM" id="SSF48371">
    <property type="entry name" value="ARM repeat"/>
    <property type="match status" value="3"/>
</dbReference>
<dbReference type="GO" id="GO:0034198">
    <property type="term" value="P:cellular response to amino acid starvation"/>
    <property type="evidence" value="ECO:0007669"/>
    <property type="project" value="TreeGrafter"/>
</dbReference>
<dbReference type="GO" id="GO:0019887">
    <property type="term" value="F:protein kinase regulator activity"/>
    <property type="evidence" value="ECO:0007669"/>
    <property type="project" value="TreeGrafter"/>
</dbReference>
<dbReference type="Pfam" id="PF12074">
    <property type="entry name" value="Gcn1_N"/>
    <property type="match status" value="1"/>
</dbReference>
<feature type="repeat" description="HEAT" evidence="3">
    <location>
        <begin position="1718"/>
        <end position="1756"/>
    </location>
</feature>
<dbReference type="InterPro" id="IPR016024">
    <property type="entry name" value="ARM-type_fold"/>
</dbReference>
<feature type="coiled-coil region" evidence="4">
    <location>
        <begin position="887"/>
        <end position="914"/>
    </location>
</feature>
<dbReference type="InterPro" id="IPR056809">
    <property type="entry name" value="HEAT_GCN1_fung"/>
</dbReference>
<evidence type="ECO:0000256" key="2">
    <source>
        <dbReference type="ARBA" id="ARBA00022737"/>
    </source>
</evidence>
<evidence type="ECO:0000313" key="7">
    <source>
        <dbReference type="EMBL" id="KAF8706911.1"/>
    </source>
</evidence>
<dbReference type="PANTHER" id="PTHR23346:SF7">
    <property type="entry name" value="STALLED RIBOSOME SENSOR GCN1"/>
    <property type="match status" value="1"/>
</dbReference>
<feature type="compositionally biased region" description="Low complexity" evidence="5">
    <location>
        <begin position="669"/>
        <end position="690"/>
    </location>
</feature>
<feature type="region of interest" description="Disordered" evidence="5">
    <location>
        <begin position="669"/>
        <end position="729"/>
    </location>
</feature>
<dbReference type="OrthoDB" id="5148094at2759"/>
<feature type="repeat" description="HEAT" evidence="3">
    <location>
        <begin position="1600"/>
        <end position="1638"/>
    </location>
</feature>
<evidence type="ECO:0000256" key="3">
    <source>
        <dbReference type="PROSITE-ProRule" id="PRU00103"/>
    </source>
</evidence>
<name>A0A8H7HU45_9AGAM</name>
<dbReference type="Pfam" id="PF24984">
    <property type="entry name" value="HEAT_EF3_GNC1"/>
    <property type="match status" value="1"/>
</dbReference>
<feature type="domain" description="TOG" evidence="6">
    <location>
        <begin position="1912"/>
        <end position="2125"/>
    </location>
</feature>
<dbReference type="GO" id="GO:0006417">
    <property type="term" value="P:regulation of translation"/>
    <property type="evidence" value="ECO:0007669"/>
    <property type="project" value="TreeGrafter"/>
</dbReference>
<dbReference type="PANTHER" id="PTHR23346">
    <property type="entry name" value="TRANSLATIONAL ACTIVATOR GCN1-RELATED"/>
    <property type="match status" value="1"/>
</dbReference>
<dbReference type="GO" id="GO:0005829">
    <property type="term" value="C:cytosol"/>
    <property type="evidence" value="ECO:0007669"/>
    <property type="project" value="TreeGrafter"/>
</dbReference>
<organism evidence="7 8">
    <name type="scientific">Rhizoctonia solani</name>
    <dbReference type="NCBI Taxonomy" id="456999"/>
    <lineage>
        <taxon>Eukaryota</taxon>
        <taxon>Fungi</taxon>
        <taxon>Dikarya</taxon>
        <taxon>Basidiomycota</taxon>
        <taxon>Agaricomycotina</taxon>
        <taxon>Agaricomycetes</taxon>
        <taxon>Cantharellales</taxon>
        <taxon>Ceratobasidiaceae</taxon>
        <taxon>Rhizoctonia</taxon>
    </lineage>
</organism>
<dbReference type="Pfam" id="PF24993">
    <property type="entry name" value="GNC1_N"/>
    <property type="match status" value="1"/>
</dbReference>
<feature type="compositionally biased region" description="Pro residues" evidence="5">
    <location>
        <begin position="361"/>
        <end position="373"/>
    </location>
</feature>